<keyword evidence="1" id="KW-0812">Transmembrane</keyword>
<reference evidence="2" key="1">
    <citation type="submission" date="2021-01" db="EMBL/GenBank/DDBJ databases">
        <authorList>
            <person name="Corre E."/>
            <person name="Pelletier E."/>
            <person name="Niang G."/>
            <person name="Scheremetjew M."/>
            <person name="Finn R."/>
            <person name="Kale V."/>
            <person name="Holt S."/>
            <person name="Cochrane G."/>
            <person name="Meng A."/>
            <person name="Brown T."/>
            <person name="Cohen L."/>
        </authorList>
    </citation>
    <scope>NUCLEOTIDE SEQUENCE</scope>
    <source>
        <strain evidence="2">GSO104</strain>
    </source>
</reference>
<organism evidence="2">
    <name type="scientific">Ditylum brightwellii</name>
    <dbReference type="NCBI Taxonomy" id="49249"/>
    <lineage>
        <taxon>Eukaryota</taxon>
        <taxon>Sar</taxon>
        <taxon>Stramenopiles</taxon>
        <taxon>Ochrophyta</taxon>
        <taxon>Bacillariophyta</taxon>
        <taxon>Mediophyceae</taxon>
        <taxon>Lithodesmiophycidae</taxon>
        <taxon>Lithodesmiales</taxon>
        <taxon>Lithodesmiaceae</taxon>
        <taxon>Ditylum</taxon>
    </lineage>
</organism>
<proteinExistence type="predicted"/>
<dbReference type="EMBL" id="HBNS01061171">
    <property type="protein sequence ID" value="CAE4668836.1"/>
    <property type="molecule type" value="Transcribed_RNA"/>
</dbReference>
<evidence type="ECO:0000313" key="2">
    <source>
        <dbReference type="EMBL" id="CAE4668836.1"/>
    </source>
</evidence>
<protein>
    <submittedName>
        <fullName evidence="2">Uncharacterized protein</fullName>
    </submittedName>
</protein>
<feature type="transmembrane region" description="Helical" evidence="1">
    <location>
        <begin position="47"/>
        <end position="65"/>
    </location>
</feature>
<accession>A0A7S4T8P5</accession>
<name>A0A7S4T8P5_9STRA</name>
<gene>
    <name evidence="2" type="ORF">DBRI00130_LOCUS44084</name>
</gene>
<evidence type="ECO:0000256" key="1">
    <source>
        <dbReference type="SAM" id="Phobius"/>
    </source>
</evidence>
<keyword evidence="1" id="KW-1133">Transmembrane helix</keyword>
<dbReference type="AlphaFoldDB" id="A0A7S4T8P5"/>
<sequence>MQTFHECVYFVSKLCIQSRRTISYNVKRIQGKFESTDSQTFSSSCSYRVTISFVIVSNLVFWIFFSSSCLLRMQNCTHIPNDTLNTFILCDLRDWSIALLHILFFCCKFSPYHEDVLSLELKGLF</sequence>
<keyword evidence="1" id="KW-0472">Membrane</keyword>